<dbReference type="GO" id="GO:0000978">
    <property type="term" value="F:RNA polymerase II cis-regulatory region sequence-specific DNA binding"/>
    <property type="evidence" value="ECO:0007669"/>
    <property type="project" value="InterPro"/>
</dbReference>
<evidence type="ECO:0000256" key="8">
    <source>
        <dbReference type="SAM" id="MobiDB-lite"/>
    </source>
</evidence>
<dbReference type="InterPro" id="IPR051059">
    <property type="entry name" value="VerF-like"/>
</dbReference>
<feature type="compositionally biased region" description="Polar residues" evidence="8">
    <location>
        <begin position="231"/>
        <end position="247"/>
    </location>
</feature>
<organism evidence="10 11">
    <name type="scientific">Hymenoscyphus fraxineus</name>
    <dbReference type="NCBI Taxonomy" id="746836"/>
    <lineage>
        <taxon>Eukaryota</taxon>
        <taxon>Fungi</taxon>
        <taxon>Dikarya</taxon>
        <taxon>Ascomycota</taxon>
        <taxon>Pezizomycotina</taxon>
        <taxon>Leotiomycetes</taxon>
        <taxon>Helotiales</taxon>
        <taxon>Helotiaceae</taxon>
        <taxon>Hymenoscyphus</taxon>
    </lineage>
</organism>
<dbReference type="Pfam" id="PF00096">
    <property type="entry name" value="zf-C2H2"/>
    <property type="match status" value="2"/>
</dbReference>
<feature type="region of interest" description="Disordered" evidence="8">
    <location>
        <begin position="165"/>
        <end position="248"/>
    </location>
</feature>
<dbReference type="GO" id="GO:0006351">
    <property type="term" value="P:DNA-templated transcription"/>
    <property type="evidence" value="ECO:0007669"/>
    <property type="project" value="InterPro"/>
</dbReference>
<dbReference type="SMART" id="SM00355">
    <property type="entry name" value="ZnF_C2H2"/>
    <property type="match status" value="2"/>
</dbReference>
<evidence type="ECO:0000313" key="11">
    <source>
        <dbReference type="Proteomes" id="UP000696280"/>
    </source>
</evidence>
<dbReference type="GO" id="GO:0005634">
    <property type="term" value="C:nucleus"/>
    <property type="evidence" value="ECO:0007669"/>
    <property type="project" value="UniProtKB-SubCell"/>
</dbReference>
<evidence type="ECO:0000313" key="10">
    <source>
        <dbReference type="EMBL" id="CAG8962010.1"/>
    </source>
</evidence>
<name>A0A9N9LD41_9HELO</name>
<feature type="compositionally biased region" description="Low complexity" evidence="8">
    <location>
        <begin position="47"/>
        <end position="59"/>
    </location>
</feature>
<dbReference type="InterPro" id="IPR013087">
    <property type="entry name" value="Znf_C2H2_type"/>
</dbReference>
<dbReference type="Gene3D" id="3.30.160.60">
    <property type="entry name" value="Classic Zinc Finger"/>
    <property type="match status" value="1"/>
</dbReference>
<dbReference type="EMBL" id="CAJVRL010000125">
    <property type="protein sequence ID" value="CAG8962010.1"/>
    <property type="molecule type" value="Genomic_DNA"/>
</dbReference>
<evidence type="ECO:0000256" key="6">
    <source>
        <dbReference type="ARBA" id="ARBA00023242"/>
    </source>
</evidence>
<feature type="compositionally biased region" description="Basic and acidic residues" evidence="8">
    <location>
        <begin position="14"/>
        <end position="24"/>
    </location>
</feature>
<dbReference type="InterPro" id="IPR036236">
    <property type="entry name" value="Znf_C2H2_sf"/>
</dbReference>
<keyword evidence="6" id="KW-0539">Nucleus</keyword>
<dbReference type="Proteomes" id="UP000696280">
    <property type="component" value="Unassembled WGS sequence"/>
</dbReference>
<dbReference type="PANTHER" id="PTHR40626">
    <property type="entry name" value="MIP31509P"/>
    <property type="match status" value="1"/>
</dbReference>
<comment type="caution">
    <text evidence="10">The sequence shown here is derived from an EMBL/GenBank/DDBJ whole genome shotgun (WGS) entry which is preliminary data.</text>
</comment>
<dbReference type="PROSITE" id="PS50157">
    <property type="entry name" value="ZINC_FINGER_C2H2_2"/>
    <property type="match status" value="2"/>
</dbReference>
<accession>A0A9N9LD41</accession>
<keyword evidence="2" id="KW-0479">Metal-binding</keyword>
<feature type="domain" description="C2H2-type" evidence="9">
    <location>
        <begin position="149"/>
        <end position="176"/>
    </location>
</feature>
<evidence type="ECO:0000259" key="9">
    <source>
        <dbReference type="PROSITE" id="PS50157"/>
    </source>
</evidence>
<keyword evidence="4 7" id="KW-0863">Zinc-finger</keyword>
<keyword evidence="5" id="KW-0862">Zinc</keyword>
<keyword evidence="11" id="KW-1185">Reference proteome</keyword>
<feature type="compositionally biased region" description="Basic and acidic residues" evidence="8">
    <location>
        <begin position="32"/>
        <end position="42"/>
    </location>
</feature>
<dbReference type="Pfam" id="PF04082">
    <property type="entry name" value="Fungal_trans"/>
    <property type="match status" value="1"/>
</dbReference>
<evidence type="ECO:0000256" key="5">
    <source>
        <dbReference type="ARBA" id="ARBA00022833"/>
    </source>
</evidence>
<proteinExistence type="predicted"/>
<keyword evidence="3" id="KW-0677">Repeat</keyword>
<sequence length="902" mass="101134">MEGTNLQRPGGRLEWAEERERERGATTNDLLSSDRDRDRDVSLETTSASPAGSGSSPAGAKRRDGKNSVVPGQRFACTRCSKTYTRIENLTRHQANLGVQTHTHVLVVGPDSWTRIAWTFTLCFWQRCTIPVHFINTCLLSTTDEGGKFNCPVCRKSFTRSDLLNRHRRIHNSHPDSNNTSENSNDFPSPSRSAGSYDSGGTPIKQETRGGPLPSPNSILQGQYGEPHHQIPTSNYQAPFQQPTPHSDSIPMMCPGAPNQDLNDLMEAALAPQDALSFTPVENFNPNLWGGFMLFADNSNSYMGSYDADISWTLNSLHSEGSPTNYLDDPNFGDFVLNPYQYQAVSYRQDDVSALDADDAVDEDKNDWPDKPDSQLPRAPRVVPLHLIPTSWQTVLEEARSIQFAPNIVGAIRHVNEPLRNELICALDDPTFRNPLSKPQINDAMFPPAEVIEFFLHMYLQHVHSRFSVLHLPTFDIYNTSRHLLLAMCFLGSSHSRMDRGRFSRLFYDHLRLAFLRSSEMDPKSLRITDNILTSFLLCMTGTWSGSKQSYEFAEGARGTLVTTMRRARLLDCRPSSRISVEKYKAPGVSEWDAIWFAWAETEKRKRLGLCIYMFDCQWSALFNCQPYVGKSETTNCVFPCAEDLYEAPTSETWRHLINEPNRSASSYYLHALNACLLHKWVKPAPPIVDTGSDFGKMILIYSIHTHIFEWRQSTSMLNPTGLMGSFGNSALPIGKGLQERRQWLIDGLDSFQECYGHSGVSTATTLLHRLAYVALDVSLSDMHLVAGRSNNLHDGNFAEENLKHWANSEMAASTIGHVFAMLDLCHRTIEYGNVAEASYEVAVCLLTGGIICWAYAKLRGGGQTSECVERVRRAAVGLKGMGCWRMCSTFGRILEGFDVVK</sequence>
<dbReference type="OrthoDB" id="1405595at2759"/>
<feature type="compositionally biased region" description="Polar residues" evidence="8">
    <location>
        <begin position="175"/>
        <end position="196"/>
    </location>
</feature>
<reference evidence="10" key="1">
    <citation type="submission" date="2021-07" db="EMBL/GenBank/DDBJ databases">
        <authorList>
            <person name="Durling M."/>
        </authorList>
    </citation>
    <scope>NUCLEOTIDE SEQUENCE</scope>
</reference>
<evidence type="ECO:0000256" key="2">
    <source>
        <dbReference type="ARBA" id="ARBA00022723"/>
    </source>
</evidence>
<dbReference type="GO" id="GO:0000785">
    <property type="term" value="C:chromatin"/>
    <property type="evidence" value="ECO:0007669"/>
    <property type="project" value="TreeGrafter"/>
</dbReference>
<dbReference type="PANTHER" id="PTHR40626:SF35">
    <property type="entry name" value="FINGER DOMAIN PROTEIN, PUTATIVE-RELATED"/>
    <property type="match status" value="1"/>
</dbReference>
<dbReference type="GO" id="GO:0000981">
    <property type="term" value="F:DNA-binding transcription factor activity, RNA polymerase II-specific"/>
    <property type="evidence" value="ECO:0007669"/>
    <property type="project" value="InterPro"/>
</dbReference>
<evidence type="ECO:0000256" key="3">
    <source>
        <dbReference type="ARBA" id="ARBA00022737"/>
    </source>
</evidence>
<dbReference type="FunFam" id="3.30.160.60:FF:000446">
    <property type="entry name" value="Zinc finger protein"/>
    <property type="match status" value="1"/>
</dbReference>
<feature type="domain" description="C2H2-type" evidence="9">
    <location>
        <begin position="75"/>
        <end position="103"/>
    </location>
</feature>
<feature type="region of interest" description="Disordered" evidence="8">
    <location>
        <begin position="1"/>
        <end position="69"/>
    </location>
</feature>
<evidence type="ECO:0000256" key="1">
    <source>
        <dbReference type="ARBA" id="ARBA00004123"/>
    </source>
</evidence>
<protein>
    <recommendedName>
        <fullName evidence="9">C2H2-type domain-containing protein</fullName>
    </recommendedName>
</protein>
<dbReference type="PROSITE" id="PS00028">
    <property type="entry name" value="ZINC_FINGER_C2H2_1"/>
    <property type="match status" value="1"/>
</dbReference>
<comment type="subcellular location">
    <subcellularLocation>
        <location evidence="1">Nucleus</location>
    </subcellularLocation>
</comment>
<evidence type="ECO:0000256" key="7">
    <source>
        <dbReference type="PROSITE-ProRule" id="PRU00042"/>
    </source>
</evidence>
<dbReference type="GO" id="GO:0008270">
    <property type="term" value="F:zinc ion binding"/>
    <property type="evidence" value="ECO:0007669"/>
    <property type="project" value="UniProtKB-KW"/>
</dbReference>
<dbReference type="SUPFAM" id="SSF57667">
    <property type="entry name" value="beta-beta-alpha zinc fingers"/>
    <property type="match status" value="1"/>
</dbReference>
<dbReference type="AlphaFoldDB" id="A0A9N9LD41"/>
<dbReference type="InterPro" id="IPR007219">
    <property type="entry name" value="XnlR_reg_dom"/>
</dbReference>
<gene>
    <name evidence="10" type="ORF">HYFRA_00014118</name>
</gene>
<dbReference type="CDD" id="cd12148">
    <property type="entry name" value="fungal_TF_MHR"/>
    <property type="match status" value="1"/>
</dbReference>
<evidence type="ECO:0000256" key="4">
    <source>
        <dbReference type="ARBA" id="ARBA00022771"/>
    </source>
</evidence>